<evidence type="ECO:0000256" key="3">
    <source>
        <dbReference type="ARBA" id="ARBA00022670"/>
    </source>
</evidence>
<reference evidence="7 8" key="1">
    <citation type="submission" date="2015-01" db="EMBL/GenBank/DDBJ databases">
        <title>The Genome Sequence of Cryptococcus gattii EJB2.</title>
        <authorList>
            <consortium name="The Broad Institute Genomics Platform"/>
            <person name="Cuomo C."/>
            <person name="Litvintseva A."/>
            <person name="Chen Y."/>
            <person name="Heitman J."/>
            <person name="Sun S."/>
            <person name="Springer D."/>
            <person name="Dromer F."/>
            <person name="Young S."/>
            <person name="Zeng Q."/>
            <person name="Gargeya S."/>
            <person name="Abouelleil A."/>
            <person name="Alvarado L."/>
            <person name="Chapman S.B."/>
            <person name="Gainer-Dewar J."/>
            <person name="Goldberg J."/>
            <person name="Griggs A."/>
            <person name="Gujja S."/>
            <person name="Hansen M."/>
            <person name="Howarth C."/>
            <person name="Imamovic A."/>
            <person name="Larimer J."/>
            <person name="Murphy C."/>
            <person name="Naylor J."/>
            <person name="Pearson M."/>
            <person name="Priest M."/>
            <person name="Roberts A."/>
            <person name="Saif S."/>
            <person name="Shea T."/>
            <person name="Sykes S."/>
            <person name="Wortman J."/>
            <person name="Nusbaum C."/>
            <person name="Birren B."/>
        </authorList>
    </citation>
    <scope>NUCLEOTIDE SEQUENCE [LARGE SCALE GENOMIC DNA]</scope>
    <source>
        <strain evidence="7 8">EJB2</strain>
    </source>
</reference>
<organism evidence="7 8">
    <name type="scientific">Cryptococcus gattii EJB2</name>
    <dbReference type="NCBI Taxonomy" id="1296103"/>
    <lineage>
        <taxon>Eukaryota</taxon>
        <taxon>Fungi</taxon>
        <taxon>Dikarya</taxon>
        <taxon>Basidiomycota</taxon>
        <taxon>Agaricomycotina</taxon>
        <taxon>Tremellomycetes</taxon>
        <taxon>Tremellales</taxon>
        <taxon>Cryptococcaceae</taxon>
        <taxon>Cryptococcus</taxon>
        <taxon>Cryptococcus gattii species complex</taxon>
    </lineage>
</organism>
<evidence type="ECO:0008006" key="9">
    <source>
        <dbReference type="Google" id="ProtNLM"/>
    </source>
</evidence>
<comment type="similarity">
    <text evidence="1">Belongs to the peptidase S10 family.</text>
</comment>
<dbReference type="InterPro" id="IPR001563">
    <property type="entry name" value="Peptidase_S10"/>
</dbReference>
<gene>
    <name evidence="7" type="ORF">I306_03753</name>
</gene>
<proteinExistence type="inferred from homology"/>
<evidence type="ECO:0000256" key="5">
    <source>
        <dbReference type="ARBA" id="ARBA00023180"/>
    </source>
</evidence>
<evidence type="ECO:0000256" key="4">
    <source>
        <dbReference type="ARBA" id="ARBA00022801"/>
    </source>
</evidence>
<evidence type="ECO:0000256" key="2">
    <source>
        <dbReference type="ARBA" id="ARBA00022645"/>
    </source>
</evidence>
<keyword evidence="8" id="KW-1185">Reference proteome</keyword>
<feature type="region of interest" description="Disordered" evidence="6">
    <location>
        <begin position="35"/>
        <end position="70"/>
    </location>
</feature>
<sequence>MLKIRGAGHMVPYDKPKEALSMVTSWLNAAALDQGAGRGGASEKRGGDGGTGSGACDGGEDTGIKRSHNLSADNDRDRFIDALDASLEAEGVGWKGSGCLTKADRCNRLNHRLEALPQAETPIDIRNGVSPSTPAVDDVLAHLAMDSIDQELRIATVLGDLGVHFVSVTNAQTDELFSANPSVIITTQDKGVNHRLNLTFLILSSY</sequence>
<name>A0ABR5BU67_9TREE</name>
<dbReference type="SUPFAM" id="SSF53474">
    <property type="entry name" value="alpha/beta-Hydrolases"/>
    <property type="match status" value="1"/>
</dbReference>
<evidence type="ECO:0000313" key="8">
    <source>
        <dbReference type="Proteomes" id="UP000054272"/>
    </source>
</evidence>
<accession>A0ABR5BU67</accession>
<evidence type="ECO:0000256" key="1">
    <source>
        <dbReference type="ARBA" id="ARBA00009431"/>
    </source>
</evidence>
<dbReference type="Proteomes" id="UP000054272">
    <property type="component" value="Unassembled WGS sequence"/>
</dbReference>
<dbReference type="InterPro" id="IPR029058">
    <property type="entry name" value="AB_hydrolase_fold"/>
</dbReference>
<dbReference type="Gene3D" id="3.40.50.12670">
    <property type="match status" value="1"/>
</dbReference>
<keyword evidence="3" id="KW-0645">Protease</keyword>
<keyword evidence="4" id="KW-0378">Hydrolase</keyword>
<protein>
    <recommendedName>
        <fullName evidence="9">Carboxypeptidase</fullName>
    </recommendedName>
</protein>
<feature type="compositionally biased region" description="Gly residues" evidence="6">
    <location>
        <begin position="48"/>
        <end position="57"/>
    </location>
</feature>
<dbReference type="Pfam" id="PF00450">
    <property type="entry name" value="Peptidase_S10"/>
    <property type="match status" value="1"/>
</dbReference>
<evidence type="ECO:0000313" key="7">
    <source>
        <dbReference type="EMBL" id="KIR79192.1"/>
    </source>
</evidence>
<dbReference type="EMBL" id="KN848687">
    <property type="protein sequence ID" value="KIR79192.1"/>
    <property type="molecule type" value="Genomic_DNA"/>
</dbReference>
<keyword evidence="5" id="KW-0325">Glycoprotein</keyword>
<evidence type="ECO:0000256" key="6">
    <source>
        <dbReference type="SAM" id="MobiDB-lite"/>
    </source>
</evidence>
<keyword evidence="2" id="KW-0121">Carboxypeptidase</keyword>